<evidence type="ECO:0000259" key="2">
    <source>
        <dbReference type="Pfam" id="PF13936"/>
    </source>
</evidence>
<gene>
    <name evidence="3" type="ORF">UFOVP397_47</name>
</gene>
<dbReference type="Pfam" id="PF13936">
    <property type="entry name" value="HTH_38"/>
    <property type="match status" value="1"/>
</dbReference>
<dbReference type="CDD" id="cd00093">
    <property type="entry name" value="HTH_XRE"/>
    <property type="match status" value="1"/>
</dbReference>
<evidence type="ECO:0000256" key="1">
    <source>
        <dbReference type="SAM" id="MobiDB-lite"/>
    </source>
</evidence>
<dbReference type="Gene3D" id="1.10.10.60">
    <property type="entry name" value="Homeodomain-like"/>
    <property type="match status" value="1"/>
</dbReference>
<protein>
    <submittedName>
        <fullName evidence="3">HTH_XRE domain containing protein</fullName>
    </submittedName>
</protein>
<dbReference type="EMBL" id="LR796371">
    <property type="protein sequence ID" value="CAB4140011.1"/>
    <property type="molecule type" value="Genomic_DNA"/>
</dbReference>
<sequence length="74" mass="8395">MRNYRTHPEKHVTEARVERIRELRAKGLSYNKIADEIGISPQAIERLAKRRGIMSGGNRPAIPLCETPATRSPE</sequence>
<organism evidence="3">
    <name type="scientific">uncultured Caudovirales phage</name>
    <dbReference type="NCBI Taxonomy" id="2100421"/>
    <lineage>
        <taxon>Viruses</taxon>
        <taxon>Duplodnaviria</taxon>
        <taxon>Heunggongvirae</taxon>
        <taxon>Uroviricota</taxon>
        <taxon>Caudoviricetes</taxon>
        <taxon>Peduoviridae</taxon>
        <taxon>Maltschvirus</taxon>
        <taxon>Maltschvirus maltsch</taxon>
    </lineage>
</organism>
<reference evidence="3" key="1">
    <citation type="submission" date="2020-04" db="EMBL/GenBank/DDBJ databases">
        <authorList>
            <person name="Chiriac C."/>
            <person name="Salcher M."/>
            <person name="Ghai R."/>
            <person name="Kavagutti S V."/>
        </authorList>
    </citation>
    <scope>NUCLEOTIDE SEQUENCE</scope>
</reference>
<feature type="domain" description="Transposase IS30-like HTH" evidence="2">
    <location>
        <begin position="10"/>
        <end position="50"/>
    </location>
</feature>
<dbReference type="InterPro" id="IPR001387">
    <property type="entry name" value="Cro/C1-type_HTH"/>
</dbReference>
<feature type="region of interest" description="Disordered" evidence="1">
    <location>
        <begin position="55"/>
        <end position="74"/>
    </location>
</feature>
<evidence type="ECO:0000313" key="3">
    <source>
        <dbReference type="EMBL" id="CAB4140011.1"/>
    </source>
</evidence>
<dbReference type="InterPro" id="IPR025246">
    <property type="entry name" value="IS30-like_HTH"/>
</dbReference>
<proteinExistence type="predicted"/>
<name>A0A6J5M181_9CAUD</name>
<accession>A0A6J5M181</accession>